<evidence type="ECO:0000259" key="5">
    <source>
        <dbReference type="PROSITE" id="PS50931"/>
    </source>
</evidence>
<feature type="domain" description="HTH lysR-type" evidence="5">
    <location>
        <begin position="14"/>
        <end position="65"/>
    </location>
</feature>
<proteinExistence type="inferred from homology"/>
<keyword evidence="4" id="KW-0804">Transcription</keyword>
<keyword evidence="3" id="KW-0238">DNA-binding</keyword>
<dbReference type="Gene3D" id="1.10.10.10">
    <property type="entry name" value="Winged helix-like DNA-binding domain superfamily/Winged helix DNA-binding domain"/>
    <property type="match status" value="1"/>
</dbReference>
<evidence type="ECO:0000256" key="4">
    <source>
        <dbReference type="ARBA" id="ARBA00023163"/>
    </source>
</evidence>
<dbReference type="PANTHER" id="PTHR30126">
    <property type="entry name" value="HTH-TYPE TRANSCRIPTIONAL REGULATOR"/>
    <property type="match status" value="1"/>
</dbReference>
<dbReference type="Gene3D" id="3.40.190.10">
    <property type="entry name" value="Periplasmic binding protein-like II"/>
    <property type="match status" value="2"/>
</dbReference>
<gene>
    <name evidence="6" type="ORF">HCZ30_08175</name>
</gene>
<reference evidence="6 7" key="1">
    <citation type="submission" date="2020-03" db="EMBL/GenBank/DDBJ databases">
        <title>Bacterial isolates of synthetic phycosphere.</title>
        <authorList>
            <person name="Fu H."/>
            <person name="Moran M.A."/>
        </authorList>
    </citation>
    <scope>NUCLEOTIDE SEQUENCE [LARGE SCALE GENOMIC DNA]</scope>
    <source>
        <strain evidence="6 7">HF1</strain>
    </source>
</reference>
<dbReference type="SUPFAM" id="SSF53850">
    <property type="entry name" value="Periplasmic binding protein-like II"/>
    <property type="match status" value="1"/>
</dbReference>
<dbReference type="RefSeq" id="WP_167637790.1">
    <property type="nucleotide sequence ID" value="NZ_JAATOP010000004.1"/>
</dbReference>
<accession>A0ABX0VWF9</accession>
<dbReference type="InterPro" id="IPR036388">
    <property type="entry name" value="WH-like_DNA-bd_sf"/>
</dbReference>
<dbReference type="Pfam" id="PF00126">
    <property type="entry name" value="HTH_1"/>
    <property type="match status" value="1"/>
</dbReference>
<dbReference type="Pfam" id="PF03466">
    <property type="entry name" value="LysR_substrate"/>
    <property type="match status" value="1"/>
</dbReference>
<dbReference type="EMBL" id="JAATOP010000004">
    <property type="protein sequence ID" value="NIY72413.1"/>
    <property type="molecule type" value="Genomic_DNA"/>
</dbReference>
<evidence type="ECO:0000313" key="7">
    <source>
        <dbReference type="Proteomes" id="UP000709466"/>
    </source>
</evidence>
<evidence type="ECO:0000256" key="1">
    <source>
        <dbReference type="ARBA" id="ARBA00009437"/>
    </source>
</evidence>
<dbReference type="Proteomes" id="UP000709466">
    <property type="component" value="Unassembled WGS sequence"/>
</dbReference>
<keyword evidence="2" id="KW-0805">Transcription regulation</keyword>
<dbReference type="PANTHER" id="PTHR30126:SF39">
    <property type="entry name" value="HTH-TYPE TRANSCRIPTIONAL REGULATOR CYSL"/>
    <property type="match status" value="1"/>
</dbReference>
<evidence type="ECO:0000256" key="2">
    <source>
        <dbReference type="ARBA" id="ARBA00023015"/>
    </source>
</evidence>
<dbReference type="InterPro" id="IPR000847">
    <property type="entry name" value="LysR_HTH_N"/>
</dbReference>
<dbReference type="CDD" id="cd05466">
    <property type="entry name" value="PBP2_LTTR_substrate"/>
    <property type="match status" value="1"/>
</dbReference>
<comment type="caution">
    <text evidence="6">The sequence shown here is derived from an EMBL/GenBank/DDBJ whole genome shotgun (WGS) entry which is preliminary data.</text>
</comment>
<dbReference type="InterPro" id="IPR005119">
    <property type="entry name" value="LysR_subst-bd"/>
</dbReference>
<keyword evidence="7" id="KW-1185">Reference proteome</keyword>
<evidence type="ECO:0000256" key="3">
    <source>
        <dbReference type="ARBA" id="ARBA00023125"/>
    </source>
</evidence>
<dbReference type="SUPFAM" id="SSF46785">
    <property type="entry name" value="Winged helix' DNA-binding domain"/>
    <property type="match status" value="1"/>
</dbReference>
<evidence type="ECO:0000313" key="6">
    <source>
        <dbReference type="EMBL" id="NIY72413.1"/>
    </source>
</evidence>
<dbReference type="InterPro" id="IPR036390">
    <property type="entry name" value="WH_DNA-bd_sf"/>
</dbReference>
<protein>
    <submittedName>
        <fullName evidence="6">LysR family transcriptional regulator</fullName>
    </submittedName>
</protein>
<dbReference type="PROSITE" id="PS50931">
    <property type="entry name" value="HTH_LYSR"/>
    <property type="match status" value="1"/>
</dbReference>
<organism evidence="6 7">
    <name type="scientific">Marivivens donghaensis</name>
    <dbReference type="NCBI Taxonomy" id="1699413"/>
    <lineage>
        <taxon>Bacteria</taxon>
        <taxon>Pseudomonadati</taxon>
        <taxon>Pseudomonadota</taxon>
        <taxon>Alphaproteobacteria</taxon>
        <taxon>Rhodobacterales</taxon>
        <taxon>Paracoccaceae</taxon>
        <taxon>Marivivens group</taxon>
        <taxon>Marivivens</taxon>
    </lineage>
</organism>
<comment type="similarity">
    <text evidence="1">Belongs to the LysR transcriptional regulatory family.</text>
</comment>
<name>A0ABX0VWF9_9RHOB</name>
<sequence length="322" mass="35174">MVASAGRITLWGVEVFVATADEASISAAARRLGSSAATVSQQLSNLETAIGATLLNRNERPITLTQAGEMFLRRAHTILNEADQAKQELATAEYGLMRLRVGMIEDFETDVTPRLLADMAQSWSNCQFLLETGPSHRLHDMLEQRALDVIVAADVGLPSEGMEQHLLMEEPFVIAAPKGTLHSGDALADLKGLPMIRYTTRHHMGQVIATHLARHNINETHRFELDSYHATMAMVASGAGWTILTPLALLRARRFSDQIDVGPLPLAPLSRQITLLARRGQLNEKPAEIAGRLRTLLSELVEGPAIAAHPWLKGQLTVSQVP</sequence>